<dbReference type="InterPro" id="IPR001123">
    <property type="entry name" value="LeuE-type"/>
</dbReference>
<evidence type="ECO:0000256" key="4">
    <source>
        <dbReference type="ARBA" id="ARBA00022989"/>
    </source>
</evidence>
<protein>
    <submittedName>
        <fullName evidence="7">Lysine transporter LysE</fullName>
    </submittedName>
</protein>
<dbReference type="GO" id="GO:0005886">
    <property type="term" value="C:plasma membrane"/>
    <property type="evidence" value="ECO:0007669"/>
    <property type="project" value="UniProtKB-SubCell"/>
</dbReference>
<dbReference type="EMBL" id="MGDI01000017">
    <property type="protein sequence ID" value="OGL54007.1"/>
    <property type="molecule type" value="Genomic_DNA"/>
</dbReference>
<dbReference type="PANTHER" id="PTHR30086">
    <property type="entry name" value="ARGININE EXPORTER PROTEIN ARGO"/>
    <property type="match status" value="1"/>
</dbReference>
<keyword evidence="2" id="KW-1003">Cell membrane</keyword>
<evidence type="ECO:0000256" key="1">
    <source>
        <dbReference type="ARBA" id="ARBA00004651"/>
    </source>
</evidence>
<feature type="transmembrane region" description="Helical" evidence="6">
    <location>
        <begin position="6"/>
        <end position="28"/>
    </location>
</feature>
<keyword evidence="5 6" id="KW-0472">Membrane</keyword>
<feature type="transmembrane region" description="Helical" evidence="6">
    <location>
        <begin position="144"/>
        <end position="163"/>
    </location>
</feature>
<evidence type="ECO:0000256" key="3">
    <source>
        <dbReference type="ARBA" id="ARBA00022692"/>
    </source>
</evidence>
<evidence type="ECO:0000256" key="5">
    <source>
        <dbReference type="ARBA" id="ARBA00023136"/>
    </source>
</evidence>
<dbReference type="GO" id="GO:0015171">
    <property type="term" value="F:amino acid transmembrane transporter activity"/>
    <property type="evidence" value="ECO:0007669"/>
    <property type="project" value="TreeGrafter"/>
</dbReference>
<dbReference type="Proteomes" id="UP000178082">
    <property type="component" value="Unassembled WGS sequence"/>
</dbReference>
<evidence type="ECO:0000313" key="8">
    <source>
        <dbReference type="Proteomes" id="UP000178082"/>
    </source>
</evidence>
<dbReference type="STRING" id="1817883.A3G31_04050"/>
<dbReference type="AlphaFoldDB" id="A0A1F7SLC8"/>
<feature type="transmembrane region" description="Helical" evidence="6">
    <location>
        <begin position="40"/>
        <end position="67"/>
    </location>
</feature>
<feature type="transmembrane region" description="Helical" evidence="6">
    <location>
        <begin position="114"/>
        <end position="138"/>
    </location>
</feature>
<dbReference type="PANTHER" id="PTHR30086:SF20">
    <property type="entry name" value="ARGININE EXPORTER PROTEIN ARGO-RELATED"/>
    <property type="match status" value="1"/>
</dbReference>
<keyword evidence="3 6" id="KW-0812">Transmembrane</keyword>
<reference evidence="7 8" key="1">
    <citation type="journal article" date="2016" name="Nat. Commun.">
        <title>Thousands of microbial genomes shed light on interconnected biogeochemical processes in an aquifer system.</title>
        <authorList>
            <person name="Anantharaman K."/>
            <person name="Brown C.T."/>
            <person name="Hug L.A."/>
            <person name="Sharon I."/>
            <person name="Castelle C.J."/>
            <person name="Probst A.J."/>
            <person name="Thomas B.C."/>
            <person name="Singh A."/>
            <person name="Wilkins M.J."/>
            <person name="Karaoz U."/>
            <person name="Brodie E.L."/>
            <person name="Williams K.H."/>
            <person name="Hubbard S.S."/>
            <person name="Banfield J.F."/>
        </authorList>
    </citation>
    <scope>NUCLEOTIDE SEQUENCE [LARGE SCALE GENOMIC DNA]</scope>
</reference>
<keyword evidence="4 6" id="KW-1133">Transmembrane helix</keyword>
<comment type="caution">
    <text evidence="7">The sequence shown here is derived from an EMBL/GenBank/DDBJ whole genome shotgun (WGS) entry which is preliminary data.</text>
</comment>
<gene>
    <name evidence="7" type="ORF">A3G31_04050</name>
</gene>
<comment type="subcellular location">
    <subcellularLocation>
        <location evidence="1">Cell membrane</location>
        <topology evidence="1">Multi-pass membrane protein</topology>
    </subcellularLocation>
</comment>
<evidence type="ECO:0000256" key="2">
    <source>
        <dbReference type="ARBA" id="ARBA00022475"/>
    </source>
</evidence>
<evidence type="ECO:0000313" key="7">
    <source>
        <dbReference type="EMBL" id="OGL54007.1"/>
    </source>
</evidence>
<feature type="transmembrane region" description="Helical" evidence="6">
    <location>
        <begin position="73"/>
        <end position="93"/>
    </location>
</feature>
<dbReference type="Pfam" id="PF01810">
    <property type="entry name" value="LysE"/>
    <property type="match status" value="1"/>
</dbReference>
<organism evidence="7 8">
    <name type="scientific">Candidatus Schekmanbacteria bacterium RIFCSPLOWO2_12_FULL_38_15</name>
    <dbReference type="NCBI Taxonomy" id="1817883"/>
    <lineage>
        <taxon>Bacteria</taxon>
        <taxon>Candidatus Schekmaniibacteriota</taxon>
    </lineage>
</organism>
<accession>A0A1F7SLC8</accession>
<sequence>MNISFLLKGIIIGFSIAAPVGPIGVLCIQRTLTQGRLSGLVSGLGAATADTIYGCIGGFGLMFISNILISQQIWFRLFGGAFLCYLGIKTFLARPAEQAASAKGNGLIGTYASTFFLTLINPMTILYFAGIFAGLGIASASGNYVTAGALVLGVFMGSALWWLILSSSVSIFRGKLNPHGLQWINRISSLIILGFGLYAFLCLIR</sequence>
<feature type="transmembrane region" description="Helical" evidence="6">
    <location>
        <begin position="183"/>
        <end position="201"/>
    </location>
</feature>
<evidence type="ECO:0000256" key="6">
    <source>
        <dbReference type="SAM" id="Phobius"/>
    </source>
</evidence>
<name>A0A1F7SLC8_9BACT</name>
<proteinExistence type="predicted"/>